<evidence type="ECO:0000313" key="9">
    <source>
        <dbReference type="EMBL" id="GFR52569.1"/>
    </source>
</evidence>
<dbReference type="PANTHER" id="PTHR23061">
    <property type="entry name" value="DNA POLYMERASE 2 ALPHA 70 KDA SUBUNIT"/>
    <property type="match status" value="1"/>
</dbReference>
<reference evidence="9 10" key="1">
    <citation type="journal article" date="2021" name="Sci. Rep.">
        <title>Genome sequencing of the multicellular alga Astrephomene provides insights into convergent evolution of germ-soma differentiation.</title>
        <authorList>
            <person name="Yamashita S."/>
            <person name="Yamamoto K."/>
            <person name="Matsuzaki R."/>
            <person name="Suzuki S."/>
            <person name="Yamaguchi H."/>
            <person name="Hirooka S."/>
            <person name="Minakuchi Y."/>
            <person name="Miyagishima S."/>
            <person name="Kawachi M."/>
            <person name="Toyoda A."/>
            <person name="Nozaki H."/>
        </authorList>
    </citation>
    <scope>NUCLEOTIDE SEQUENCE [LARGE SCALE GENOMIC DNA]</scope>
    <source>
        <strain evidence="9 10">NIES-4017</strain>
    </source>
</reference>
<organism evidence="9 10">
    <name type="scientific">Astrephomene gubernaculifera</name>
    <dbReference type="NCBI Taxonomy" id="47775"/>
    <lineage>
        <taxon>Eukaryota</taxon>
        <taxon>Viridiplantae</taxon>
        <taxon>Chlorophyta</taxon>
        <taxon>core chlorophytes</taxon>
        <taxon>Chlorophyceae</taxon>
        <taxon>CS clade</taxon>
        <taxon>Chlamydomonadales</taxon>
        <taxon>Astrephomenaceae</taxon>
        <taxon>Astrephomene</taxon>
    </lineage>
</organism>
<dbReference type="Pfam" id="PF22062">
    <property type="entry name" value="OB_DPOA2"/>
    <property type="match status" value="1"/>
</dbReference>
<accession>A0AAD3E527</accession>
<comment type="caution">
    <text evidence="9">The sequence shown here is derived from an EMBL/GenBank/DDBJ whole genome shotgun (WGS) entry which is preliminary data.</text>
</comment>
<dbReference type="EMBL" id="BMAR01000067">
    <property type="protein sequence ID" value="GFR52569.1"/>
    <property type="molecule type" value="Genomic_DNA"/>
</dbReference>
<keyword evidence="4" id="KW-0235">DNA replication</keyword>
<sequence length="785" mass="79952">MAQTAGSVQLAGLEQAFAKKKYKLGDPGLVARAQQLSQQLHISPDAFANHYDSYALCNDWSMDVTAHRLKVVADYLEAEQRKENARPRAVPTGGVNMKGMPQAARPTWEDVPDKVDYLTPSAKRQALDPAAVNPGTGSRTGGPPGTAPKPTAASAAAAAAGRSPFGNGMGAMAGTPQQQQSQRGQGGVLTPGGLAGAGARTPTTAPPSAFTLRTNRGQVVAVLHEHLPAAPPAAGAASLSRRVGVPVVRPLGEPPLEAGGHLFMMELLEGKVNALDERILDFADALTAATRNLTNPQQQQQPAVPSTNPAAGTPGPAPPPPTSSTPPPHTPLPTPGGPGGPLHTPGTAAATPGGPSSAHDLESGPAQPLLHSVAEVAQQPVWVAGRILPEAEGAPLNPESLLLEGCREASGGARVRLDVSCLPGFRVFPGQSVCVYGLNPTGSKFIAQRLVTHVPPPAPGASVLAAGESSSGNAAEVAAAVRSSGMSMVVAAGPYCLTEDLSYSPLEELLSYCSAHPPDVLLLLGPFVDSEHPSLAAGSACRTAEELMREEVLRRLAAWRQQQQQQGDAGAAGNTTTIALMPAVRDMTALPVMPQPPLSSAAAAVGPPDTVVALQNPCTALLGPLVVSGGSSDLLKALSAAELSRVRPGAQVERLPALASHVLGQRSLYPLYPAPPGTCLDTSHYTQLQLPVAPDLLLLPSDLAPFAKVLAPPAWEAGAPPGLNNNNPAAGAGAGAGSSSSAAPVVVLNPGRLSRGGAGGTFAHVVVVPGAGPVVERTRVEVKRV</sequence>
<protein>
    <recommendedName>
        <fullName evidence="3">DNA polymerase alpha subunit B</fullName>
    </recommendedName>
</protein>
<feature type="domain" description="DNA polymerase alpha/delta/epsilon subunit B" evidence="7">
    <location>
        <begin position="489"/>
        <end position="708"/>
    </location>
</feature>
<feature type="region of interest" description="Disordered" evidence="6">
    <location>
        <begin position="294"/>
        <end position="365"/>
    </location>
</feature>
<dbReference type="InterPro" id="IPR007185">
    <property type="entry name" value="DNA_pol_a/d/e_bsu"/>
</dbReference>
<dbReference type="GO" id="GO:0006270">
    <property type="term" value="P:DNA replication initiation"/>
    <property type="evidence" value="ECO:0007669"/>
    <property type="project" value="TreeGrafter"/>
</dbReference>
<feature type="compositionally biased region" description="Polar residues" evidence="6">
    <location>
        <begin position="294"/>
        <end position="304"/>
    </location>
</feature>
<dbReference type="InterPro" id="IPR054300">
    <property type="entry name" value="OB_DPOA2"/>
</dbReference>
<feature type="compositionally biased region" description="Gly residues" evidence="6">
    <location>
        <begin position="184"/>
        <end position="196"/>
    </location>
</feature>
<evidence type="ECO:0000256" key="2">
    <source>
        <dbReference type="ARBA" id="ARBA00007299"/>
    </source>
</evidence>
<dbReference type="Proteomes" id="UP001054857">
    <property type="component" value="Unassembled WGS sequence"/>
</dbReference>
<dbReference type="AlphaFoldDB" id="A0AAD3E527"/>
<evidence type="ECO:0000313" key="10">
    <source>
        <dbReference type="Proteomes" id="UP001054857"/>
    </source>
</evidence>
<dbReference type="GO" id="GO:0003677">
    <property type="term" value="F:DNA binding"/>
    <property type="evidence" value="ECO:0007669"/>
    <property type="project" value="InterPro"/>
</dbReference>
<evidence type="ECO:0000256" key="1">
    <source>
        <dbReference type="ARBA" id="ARBA00004123"/>
    </source>
</evidence>
<dbReference type="Gene3D" id="3.60.21.60">
    <property type="match status" value="1"/>
</dbReference>
<feature type="region of interest" description="Disordered" evidence="6">
    <location>
        <begin position="83"/>
        <end position="210"/>
    </location>
</feature>
<comment type="similarity">
    <text evidence="2">Belongs to the DNA polymerase alpha subunit B family.</text>
</comment>
<dbReference type="Pfam" id="PF04042">
    <property type="entry name" value="DNA_pol_E_B"/>
    <property type="match status" value="1"/>
</dbReference>
<evidence type="ECO:0000256" key="3">
    <source>
        <dbReference type="ARBA" id="ARBA00018596"/>
    </source>
</evidence>
<feature type="compositionally biased region" description="Basic and acidic residues" evidence="6">
    <location>
        <begin position="107"/>
        <end position="116"/>
    </location>
</feature>
<evidence type="ECO:0000256" key="5">
    <source>
        <dbReference type="ARBA" id="ARBA00023242"/>
    </source>
</evidence>
<evidence type="ECO:0000259" key="7">
    <source>
        <dbReference type="Pfam" id="PF04042"/>
    </source>
</evidence>
<feature type="compositionally biased region" description="Low complexity" evidence="6">
    <location>
        <begin position="148"/>
        <end position="161"/>
    </location>
</feature>
<keyword evidence="5" id="KW-0539">Nucleus</keyword>
<comment type="subcellular location">
    <subcellularLocation>
        <location evidence="1">Nucleus</location>
    </subcellularLocation>
</comment>
<keyword evidence="10" id="KW-1185">Reference proteome</keyword>
<proteinExistence type="inferred from homology"/>
<feature type="domain" description="DNA polymerase alpha subunit B OB" evidence="8">
    <location>
        <begin position="371"/>
        <end position="451"/>
    </location>
</feature>
<dbReference type="GO" id="GO:0005658">
    <property type="term" value="C:alpha DNA polymerase:primase complex"/>
    <property type="evidence" value="ECO:0007669"/>
    <property type="project" value="TreeGrafter"/>
</dbReference>
<name>A0AAD3E527_9CHLO</name>
<feature type="compositionally biased region" description="Low complexity" evidence="6">
    <location>
        <begin position="341"/>
        <end position="358"/>
    </location>
</feature>
<gene>
    <name evidence="9" type="ORF">Agub_g15161</name>
</gene>
<feature type="compositionally biased region" description="Pro residues" evidence="6">
    <location>
        <begin position="315"/>
        <end position="338"/>
    </location>
</feature>
<dbReference type="InterPro" id="IPR016722">
    <property type="entry name" value="DNA_pol_alpha_bsu"/>
</dbReference>
<feature type="compositionally biased region" description="Low complexity" evidence="6">
    <location>
        <begin position="197"/>
        <end position="207"/>
    </location>
</feature>
<feature type="compositionally biased region" description="Low complexity" evidence="6">
    <location>
        <begin position="305"/>
        <end position="314"/>
    </location>
</feature>
<evidence type="ECO:0000256" key="6">
    <source>
        <dbReference type="SAM" id="MobiDB-lite"/>
    </source>
</evidence>
<evidence type="ECO:0000256" key="4">
    <source>
        <dbReference type="ARBA" id="ARBA00022705"/>
    </source>
</evidence>
<evidence type="ECO:0000259" key="8">
    <source>
        <dbReference type="Pfam" id="PF22062"/>
    </source>
</evidence>
<dbReference type="PANTHER" id="PTHR23061:SF12">
    <property type="entry name" value="DNA POLYMERASE ALPHA SUBUNIT B"/>
    <property type="match status" value="1"/>
</dbReference>